<feature type="compositionally biased region" description="Acidic residues" evidence="1">
    <location>
        <begin position="350"/>
        <end position="359"/>
    </location>
</feature>
<comment type="caution">
    <text evidence="2">The sequence shown here is derived from an EMBL/GenBank/DDBJ whole genome shotgun (WGS) entry which is preliminary data.</text>
</comment>
<accession>A0A835WIX4</accession>
<dbReference type="OrthoDB" id="10678899at2759"/>
<feature type="compositionally biased region" description="Low complexity" evidence="1">
    <location>
        <begin position="314"/>
        <end position="332"/>
    </location>
</feature>
<feature type="compositionally biased region" description="Low complexity" evidence="1">
    <location>
        <begin position="159"/>
        <end position="171"/>
    </location>
</feature>
<dbReference type="AlphaFoldDB" id="A0A835WIX4"/>
<dbReference type="Proteomes" id="UP000613740">
    <property type="component" value="Unassembled WGS sequence"/>
</dbReference>
<dbReference type="EMBL" id="JAEHOD010000019">
    <property type="protein sequence ID" value="KAG2447961.1"/>
    <property type="molecule type" value="Genomic_DNA"/>
</dbReference>
<feature type="compositionally biased region" description="Acidic residues" evidence="1">
    <location>
        <begin position="193"/>
        <end position="224"/>
    </location>
</feature>
<feature type="compositionally biased region" description="Acidic residues" evidence="1">
    <location>
        <begin position="234"/>
        <end position="265"/>
    </location>
</feature>
<feature type="compositionally biased region" description="Basic and acidic residues" evidence="1">
    <location>
        <begin position="118"/>
        <end position="143"/>
    </location>
</feature>
<feature type="region of interest" description="Disordered" evidence="1">
    <location>
        <begin position="1"/>
        <end position="25"/>
    </location>
</feature>
<reference evidence="2" key="1">
    <citation type="journal article" date="2020" name="bioRxiv">
        <title>Comparative genomics of Chlamydomonas.</title>
        <authorList>
            <person name="Craig R.J."/>
            <person name="Hasan A.R."/>
            <person name="Ness R.W."/>
            <person name="Keightley P.D."/>
        </authorList>
    </citation>
    <scope>NUCLEOTIDE SEQUENCE</scope>
    <source>
        <strain evidence="2">CCAP 11/173</strain>
    </source>
</reference>
<evidence type="ECO:0000313" key="3">
    <source>
        <dbReference type="Proteomes" id="UP000613740"/>
    </source>
</evidence>
<feature type="compositionally biased region" description="Low complexity" evidence="1">
    <location>
        <begin position="180"/>
        <end position="190"/>
    </location>
</feature>
<evidence type="ECO:0000256" key="1">
    <source>
        <dbReference type="SAM" id="MobiDB-lite"/>
    </source>
</evidence>
<feature type="compositionally biased region" description="Low complexity" evidence="1">
    <location>
        <begin position="340"/>
        <end position="349"/>
    </location>
</feature>
<dbReference type="PANTHER" id="PTHR40613:SF1">
    <property type="entry name" value="CYTOPLASMIC PROTEIN"/>
    <property type="match status" value="1"/>
</dbReference>
<organism evidence="2 3">
    <name type="scientific">Chlamydomonas schloesseri</name>
    <dbReference type="NCBI Taxonomy" id="2026947"/>
    <lineage>
        <taxon>Eukaryota</taxon>
        <taxon>Viridiplantae</taxon>
        <taxon>Chlorophyta</taxon>
        <taxon>core chlorophytes</taxon>
        <taxon>Chlorophyceae</taxon>
        <taxon>CS clade</taxon>
        <taxon>Chlamydomonadales</taxon>
        <taxon>Chlamydomonadaceae</taxon>
        <taxon>Chlamydomonas</taxon>
    </lineage>
</organism>
<evidence type="ECO:0000313" key="2">
    <source>
        <dbReference type="EMBL" id="KAG2447961.1"/>
    </source>
</evidence>
<dbReference type="PANTHER" id="PTHR40613">
    <property type="match status" value="1"/>
</dbReference>
<feature type="compositionally biased region" description="Polar residues" evidence="1">
    <location>
        <begin position="10"/>
        <end position="25"/>
    </location>
</feature>
<name>A0A835WIX4_9CHLO</name>
<sequence length="567" mass="62675">MPNLLRRLSESNPPTLRQWSPSSKESTLEDMLEDCGAAEMSQKTSHGDTALHLLVKGCLNRVYFPDRKGTFRKDGRCQVGKRADYLSAALPALLQAGCNPRQRDRAGRSVPQLLTEGLDDRYSEGGARALREEGRERDAEGWARMRKAIKRAQAECRKPWPQQQQPQPRQEQGQRKRGAAAKAQRQGQRAASEDEEEETSAEESDSEEDEEEGDGDDDSSEEQEMGTSSSDADAGVDDDSDDNSGSGDSDDDNEESEEEEEEEEERGTHATATTGKPKKRTWSDDDEDEDSSSGSSGSEEEEEKLRGPAAHSTPPRASLAAAAATPAAVPGAPHKRARRPAATGAAATASDDDDEEEEEEQRRRLTEVPAEDMDAMCERRDTFCDQPELLKQLLQWQLVRPICSEGQPLSVLAAAASRWSEAKAKDRADAGAAKVDALARDALPPYDEQGRRQFPKTDHHLDAAVAAAFRSGYQPALRPVQGPVTEARKRQAEQATMPFGEHAGKLLKELSPDYLEWTCTPSLRFWSLHEGGWKRRQKRLLLEHLQVLGRLRCNTETGRVEPVGRRG</sequence>
<proteinExistence type="predicted"/>
<protein>
    <submittedName>
        <fullName evidence="2">Uncharacterized protein</fullName>
    </submittedName>
</protein>
<feature type="region of interest" description="Disordered" evidence="1">
    <location>
        <begin position="100"/>
        <end position="369"/>
    </location>
</feature>
<keyword evidence="3" id="KW-1185">Reference proteome</keyword>
<gene>
    <name evidence="2" type="ORF">HYH02_006990</name>
</gene>